<organism evidence="1 2">
    <name type="scientific">Dreissena polymorpha</name>
    <name type="common">Zebra mussel</name>
    <name type="synonym">Mytilus polymorpha</name>
    <dbReference type="NCBI Taxonomy" id="45954"/>
    <lineage>
        <taxon>Eukaryota</taxon>
        <taxon>Metazoa</taxon>
        <taxon>Spiralia</taxon>
        <taxon>Lophotrochozoa</taxon>
        <taxon>Mollusca</taxon>
        <taxon>Bivalvia</taxon>
        <taxon>Autobranchia</taxon>
        <taxon>Heteroconchia</taxon>
        <taxon>Euheterodonta</taxon>
        <taxon>Imparidentia</taxon>
        <taxon>Neoheterodontei</taxon>
        <taxon>Myida</taxon>
        <taxon>Dreissenoidea</taxon>
        <taxon>Dreissenidae</taxon>
        <taxon>Dreissena</taxon>
    </lineage>
</organism>
<comment type="caution">
    <text evidence="1">The sequence shown here is derived from an EMBL/GenBank/DDBJ whole genome shotgun (WGS) entry which is preliminary data.</text>
</comment>
<dbReference type="AlphaFoldDB" id="A0A9D4JCF8"/>
<dbReference type="Proteomes" id="UP000828390">
    <property type="component" value="Unassembled WGS sequence"/>
</dbReference>
<accession>A0A9D4JCF8</accession>
<evidence type="ECO:0000313" key="2">
    <source>
        <dbReference type="Proteomes" id="UP000828390"/>
    </source>
</evidence>
<reference evidence="1" key="1">
    <citation type="journal article" date="2019" name="bioRxiv">
        <title>The Genome of the Zebra Mussel, Dreissena polymorpha: A Resource for Invasive Species Research.</title>
        <authorList>
            <person name="McCartney M.A."/>
            <person name="Auch B."/>
            <person name="Kono T."/>
            <person name="Mallez S."/>
            <person name="Zhang Y."/>
            <person name="Obille A."/>
            <person name="Becker A."/>
            <person name="Abrahante J.E."/>
            <person name="Garbe J."/>
            <person name="Badalamenti J.P."/>
            <person name="Herman A."/>
            <person name="Mangelson H."/>
            <person name="Liachko I."/>
            <person name="Sullivan S."/>
            <person name="Sone E.D."/>
            <person name="Koren S."/>
            <person name="Silverstein K.A.T."/>
            <person name="Beckman K.B."/>
            <person name="Gohl D.M."/>
        </authorList>
    </citation>
    <scope>NUCLEOTIDE SEQUENCE</scope>
    <source>
        <strain evidence="1">Duluth1</strain>
        <tissue evidence="1">Whole animal</tissue>
    </source>
</reference>
<name>A0A9D4JCF8_DREPO</name>
<proteinExistence type="predicted"/>
<protein>
    <submittedName>
        <fullName evidence="1">Uncharacterized protein</fullName>
    </submittedName>
</protein>
<reference evidence="1" key="2">
    <citation type="submission" date="2020-11" db="EMBL/GenBank/DDBJ databases">
        <authorList>
            <person name="McCartney M.A."/>
            <person name="Auch B."/>
            <person name="Kono T."/>
            <person name="Mallez S."/>
            <person name="Becker A."/>
            <person name="Gohl D.M."/>
            <person name="Silverstein K.A.T."/>
            <person name="Koren S."/>
            <person name="Bechman K.B."/>
            <person name="Herman A."/>
            <person name="Abrahante J.E."/>
            <person name="Garbe J."/>
        </authorList>
    </citation>
    <scope>NUCLEOTIDE SEQUENCE</scope>
    <source>
        <strain evidence="1">Duluth1</strain>
        <tissue evidence="1">Whole animal</tissue>
    </source>
</reference>
<evidence type="ECO:0000313" key="1">
    <source>
        <dbReference type="EMBL" id="KAH3804589.1"/>
    </source>
</evidence>
<sequence length="55" mass="6115">MAVVPVPYSRRINTDNVNRVVTVHIRGDSCRSCDVLEFSSCSGRPTREVPPKLPC</sequence>
<gene>
    <name evidence="1" type="ORF">DPMN_132876</name>
</gene>
<dbReference type="EMBL" id="JAIWYP010000006">
    <property type="protein sequence ID" value="KAH3804589.1"/>
    <property type="molecule type" value="Genomic_DNA"/>
</dbReference>
<keyword evidence="2" id="KW-1185">Reference proteome</keyword>